<evidence type="ECO:0000256" key="3">
    <source>
        <dbReference type="ARBA" id="ARBA00022691"/>
    </source>
</evidence>
<evidence type="ECO:0000313" key="8">
    <source>
        <dbReference type="EMBL" id="HET98320.1"/>
    </source>
</evidence>
<dbReference type="Proteomes" id="UP000885986">
    <property type="component" value="Unassembled WGS sequence"/>
</dbReference>
<dbReference type="CDD" id="cd00090">
    <property type="entry name" value="HTH_ARSR"/>
    <property type="match status" value="1"/>
</dbReference>
<comment type="caution">
    <text evidence="8">The sequence shown here is derived from an EMBL/GenBank/DDBJ whole genome shotgun (WGS) entry which is preliminary data.</text>
</comment>
<keyword evidence="5" id="KW-0408">Iron</keyword>
<dbReference type="Pfam" id="PF17782">
    <property type="entry name" value="WHD_DprA"/>
    <property type="match status" value="1"/>
</dbReference>
<dbReference type="AlphaFoldDB" id="A0A7C2TGV5"/>
<keyword evidence="3" id="KW-0949">S-adenosyl-L-methionine</keyword>
<dbReference type="SUPFAM" id="SSF46785">
    <property type="entry name" value="Winged helix' DNA-binding domain"/>
    <property type="match status" value="1"/>
</dbReference>
<dbReference type="SUPFAM" id="SSF102114">
    <property type="entry name" value="Radical SAM enzymes"/>
    <property type="match status" value="1"/>
</dbReference>
<dbReference type="InterPro" id="IPR036388">
    <property type="entry name" value="WH-like_DNA-bd_sf"/>
</dbReference>
<gene>
    <name evidence="8" type="ORF">ENN98_06465</name>
</gene>
<dbReference type="CDD" id="cd01335">
    <property type="entry name" value="Radical_SAM"/>
    <property type="match status" value="1"/>
</dbReference>
<sequence>MDHIFGPVNSRRLGVSLGIDLLPPKICNFNCIYCEVGPTTTFTNTRGEYTSTAAIIAEIDAYFADAEAVARLDILTITASGEPTLHSGLGAIIAHLKQISTKPVAVLTNGSLLYLPEVRRELAKADVVVPSLDAARQESYRRIDRPAAECDLERLIGGLVDFSREFTGRCWLEILLARGINDAPEDLAALAVAVERIQPERIQLNTVARPPLETFALPLSLEQLRAAATCFQLPVDILTDRNSLERGSDKSEVSGRQADQEDILHLLQRRPCPADDLAAALGIQPDRAAALLTRLVASGQVKISRHRDRDYYVIAPRERDQKSADRPPA</sequence>
<evidence type="ECO:0000256" key="1">
    <source>
        <dbReference type="ARBA" id="ARBA00001966"/>
    </source>
</evidence>
<accession>A0A7C2TGV5</accession>
<dbReference type="InterPro" id="IPR040084">
    <property type="entry name" value="GTPase_Obg"/>
</dbReference>
<keyword evidence="6" id="KW-0411">Iron-sulfur</keyword>
<dbReference type="InterPro" id="IPR011991">
    <property type="entry name" value="ArsR-like_HTH"/>
</dbReference>
<evidence type="ECO:0000256" key="5">
    <source>
        <dbReference type="ARBA" id="ARBA00023004"/>
    </source>
</evidence>
<dbReference type="PANTHER" id="PTHR43787:SF11">
    <property type="entry name" value="UPF0026 PROTEIN SLR1464"/>
    <property type="match status" value="1"/>
</dbReference>
<dbReference type="InterPro" id="IPR036390">
    <property type="entry name" value="WH_DNA-bd_sf"/>
</dbReference>
<dbReference type="Gene3D" id="3.20.20.70">
    <property type="entry name" value="Aldolase class I"/>
    <property type="match status" value="1"/>
</dbReference>
<protein>
    <submittedName>
        <fullName evidence="8">Radical SAM protein</fullName>
    </submittedName>
</protein>
<dbReference type="SFLD" id="SFLDG01083">
    <property type="entry name" value="Uncharacterised_Radical_SAM_Su"/>
    <property type="match status" value="1"/>
</dbReference>
<dbReference type="InterPro" id="IPR041614">
    <property type="entry name" value="DprA_WH"/>
</dbReference>
<dbReference type="EMBL" id="DSDS01000144">
    <property type="protein sequence ID" value="HET98320.1"/>
    <property type="molecule type" value="Genomic_DNA"/>
</dbReference>
<proteinExistence type="predicted"/>
<comment type="cofactor">
    <cofactor evidence="1">
        <name>[4Fe-4S] cluster</name>
        <dbReference type="ChEBI" id="CHEBI:49883"/>
    </cofactor>
</comment>
<name>A0A7C2TGV5_9BACT</name>
<evidence type="ECO:0000256" key="2">
    <source>
        <dbReference type="ARBA" id="ARBA00022485"/>
    </source>
</evidence>
<dbReference type="GO" id="GO:0006355">
    <property type="term" value="P:regulation of DNA-templated transcription"/>
    <property type="evidence" value="ECO:0007669"/>
    <property type="project" value="UniProtKB-ARBA"/>
</dbReference>
<dbReference type="PROSITE" id="PS51918">
    <property type="entry name" value="RADICAL_SAM"/>
    <property type="match status" value="1"/>
</dbReference>
<reference evidence="8" key="1">
    <citation type="journal article" date="2020" name="mSystems">
        <title>Genome- and Community-Level Interaction Insights into Carbon Utilization and Element Cycling Functions of Hydrothermarchaeota in Hydrothermal Sediment.</title>
        <authorList>
            <person name="Zhou Z."/>
            <person name="Liu Y."/>
            <person name="Xu W."/>
            <person name="Pan J."/>
            <person name="Luo Z.H."/>
            <person name="Li M."/>
        </authorList>
    </citation>
    <scope>NUCLEOTIDE SEQUENCE [LARGE SCALE GENOMIC DNA]</scope>
    <source>
        <strain evidence="8">SpSt-1224</strain>
    </source>
</reference>
<dbReference type="GO" id="GO:0046872">
    <property type="term" value="F:metal ion binding"/>
    <property type="evidence" value="ECO:0007669"/>
    <property type="project" value="UniProtKB-KW"/>
</dbReference>
<dbReference type="Gene3D" id="1.10.10.10">
    <property type="entry name" value="Winged helix-like DNA-binding domain superfamily/Winged helix DNA-binding domain"/>
    <property type="match status" value="1"/>
</dbReference>
<feature type="domain" description="Radical SAM core" evidence="7">
    <location>
        <begin position="7"/>
        <end position="241"/>
    </location>
</feature>
<evidence type="ECO:0000256" key="4">
    <source>
        <dbReference type="ARBA" id="ARBA00022723"/>
    </source>
</evidence>
<keyword evidence="2" id="KW-0004">4Fe-4S</keyword>
<dbReference type="SFLD" id="SFLDS00029">
    <property type="entry name" value="Radical_SAM"/>
    <property type="match status" value="1"/>
</dbReference>
<dbReference type="PANTHER" id="PTHR43787">
    <property type="entry name" value="FEMO COFACTOR BIOSYNTHESIS PROTEIN NIFB-RELATED"/>
    <property type="match status" value="1"/>
</dbReference>
<dbReference type="Pfam" id="PF04055">
    <property type="entry name" value="Radical_SAM"/>
    <property type="match status" value="1"/>
</dbReference>
<dbReference type="InterPro" id="IPR058240">
    <property type="entry name" value="rSAM_sf"/>
</dbReference>
<dbReference type="InterPro" id="IPR007197">
    <property type="entry name" value="rSAM"/>
</dbReference>
<evidence type="ECO:0000259" key="7">
    <source>
        <dbReference type="PROSITE" id="PS51918"/>
    </source>
</evidence>
<dbReference type="GO" id="GO:0003824">
    <property type="term" value="F:catalytic activity"/>
    <property type="evidence" value="ECO:0007669"/>
    <property type="project" value="InterPro"/>
</dbReference>
<dbReference type="GO" id="GO:0051539">
    <property type="term" value="F:4 iron, 4 sulfur cluster binding"/>
    <property type="evidence" value="ECO:0007669"/>
    <property type="project" value="UniProtKB-KW"/>
</dbReference>
<organism evidence="8">
    <name type="scientific">Desulfurivibrio alkaliphilus</name>
    <dbReference type="NCBI Taxonomy" id="427923"/>
    <lineage>
        <taxon>Bacteria</taxon>
        <taxon>Pseudomonadati</taxon>
        <taxon>Thermodesulfobacteriota</taxon>
        <taxon>Desulfobulbia</taxon>
        <taxon>Desulfobulbales</taxon>
        <taxon>Desulfobulbaceae</taxon>
        <taxon>Desulfurivibrio</taxon>
    </lineage>
</organism>
<dbReference type="InterPro" id="IPR013785">
    <property type="entry name" value="Aldolase_TIM"/>
</dbReference>
<evidence type="ECO:0000256" key="6">
    <source>
        <dbReference type="ARBA" id="ARBA00023014"/>
    </source>
</evidence>
<keyword evidence="4" id="KW-0479">Metal-binding</keyword>